<dbReference type="EMBL" id="CP013065">
    <property type="protein sequence ID" value="ALM12796.1"/>
    <property type="molecule type" value="Genomic_DNA"/>
</dbReference>
<dbReference type="Proteomes" id="UP000069135">
    <property type="component" value="Chromosome"/>
</dbReference>
<feature type="signal peptide" evidence="1">
    <location>
        <begin position="1"/>
        <end position="23"/>
    </location>
</feature>
<evidence type="ECO:0008006" key="4">
    <source>
        <dbReference type="Google" id="ProtNLM"/>
    </source>
</evidence>
<accession>A0A0S1STT2</accession>
<proteinExistence type="predicted"/>
<keyword evidence="1" id="KW-0732">Signal</keyword>
<dbReference type="AlphaFoldDB" id="A0A0S1SFV4"/>
<accession>A0A0S1SQT8</accession>
<organism evidence="2 3">
    <name type="scientific">Candidatus Peribacter riflensis</name>
    <dbReference type="NCBI Taxonomy" id="1735162"/>
    <lineage>
        <taxon>Bacteria</taxon>
        <taxon>Candidatus Peregrinibacteriota</taxon>
        <taxon>Candidatus Peribacteria</taxon>
        <taxon>Candidatus Peribacterales</taxon>
        <taxon>Candidatus Peribacteraceae</taxon>
        <taxon>Candidatus Peribacter</taxon>
    </lineage>
</organism>
<accession>A0A0S1SK03</accession>
<dbReference type="KEGG" id="prf:PeribacterA2_0093"/>
<evidence type="ECO:0000256" key="1">
    <source>
        <dbReference type="SAM" id="SignalP"/>
    </source>
</evidence>
<feature type="chain" id="PRO_5009797836" description="DUF1795 domain-containing protein" evidence="1">
    <location>
        <begin position="24"/>
        <end position="222"/>
    </location>
</feature>
<dbReference type="STRING" id="1735162.PeribacterB2_0093"/>
<sequence length="222" mass="25360">MRPSSFLALSVIFLLGCPVMASARFLPQASSSRPTYRATQAKARKDMRIKIPTLPSTPLRAYRDVLGGWSVEYPEDWSLTYEDKETGTTRQQYDWTRFESPAYLGTTLSVGIAPLGKAATMDRMRQDFENFSRAPFYAEEFEGGRFLLMPEALSSEGSTWQKKETLVSTFTHRCQSKTCKVRQIRIPSGNRIIVLEFSAIADRFDRNLRYFDAFTKSFALLK</sequence>
<evidence type="ECO:0000313" key="3">
    <source>
        <dbReference type="Proteomes" id="UP000069135"/>
    </source>
</evidence>
<name>A0A0S1SFV4_9BACT</name>
<reference evidence="3" key="1">
    <citation type="submission" date="2015-10" db="EMBL/GenBank/DDBJ databases">
        <title>Analysis of five complete genome sequences for members of the class Peribacteria in the recently recognized Peregrinibacteria bacterial phylum.</title>
        <authorList>
            <person name="Anantharaman K."/>
            <person name="Brown C.T."/>
            <person name="Burstein D."/>
            <person name="Castelle C.J."/>
            <person name="Probst A.J."/>
            <person name="Thomas B.C."/>
            <person name="Williams K.H."/>
            <person name="Banfield J.F."/>
        </authorList>
    </citation>
    <scope>NUCLEOTIDE SEQUENCE [LARGE SCALE GENOMIC DNA]</scope>
</reference>
<accession>A0A0S1SPM0</accession>
<dbReference type="PROSITE" id="PS51257">
    <property type="entry name" value="PROKAR_LIPOPROTEIN"/>
    <property type="match status" value="1"/>
</dbReference>
<evidence type="ECO:0000313" key="2">
    <source>
        <dbReference type="EMBL" id="ALM12796.1"/>
    </source>
</evidence>
<gene>
    <name evidence="2" type="ORF">PeribacterD1_0093</name>
</gene>
<accession>A0A0S1SFV4</accession>
<reference evidence="2 3" key="2">
    <citation type="journal article" date="2016" name="PeerJ">
        <title>Analysis of five complete genome sequences for members of the class Peribacteria in the recently recognized Peregrinibacteria bacterial phylum.</title>
        <authorList>
            <person name="Anantharaman K."/>
            <person name="Brown C.T."/>
            <person name="Burstein D."/>
            <person name="Castelle C.J."/>
            <person name="Probst A.J."/>
            <person name="Thomas B.C."/>
            <person name="Williams K.H."/>
            <person name="Banfield J.F."/>
        </authorList>
    </citation>
    <scope>NUCLEOTIDE SEQUENCE [LARGE SCALE GENOMIC DNA]</scope>
    <source>
        <strain evidence="2">RIFOXYD1_FULL_PER-ii_59_16</strain>
    </source>
</reference>
<protein>
    <recommendedName>
        <fullName evidence="4">DUF1795 domain-containing protein</fullName>
    </recommendedName>
</protein>